<accession>A0A9D2BA58</accession>
<comment type="caution">
    <text evidence="1">The sequence shown here is derived from an EMBL/GenBank/DDBJ whole genome shotgun (WGS) entry which is preliminary data.</text>
</comment>
<name>A0A9D2BA58_9FIRM</name>
<dbReference type="Proteomes" id="UP000886721">
    <property type="component" value="Unassembled WGS sequence"/>
</dbReference>
<dbReference type="EMBL" id="DXEM01000026">
    <property type="protein sequence ID" value="HIX67962.1"/>
    <property type="molecule type" value="Genomic_DNA"/>
</dbReference>
<protein>
    <submittedName>
        <fullName evidence="1">Uncharacterized protein</fullName>
    </submittedName>
</protein>
<evidence type="ECO:0000313" key="2">
    <source>
        <dbReference type="Proteomes" id="UP000886721"/>
    </source>
</evidence>
<dbReference type="AlphaFoldDB" id="A0A9D2BA58"/>
<reference evidence="1" key="2">
    <citation type="submission" date="2021-04" db="EMBL/GenBank/DDBJ databases">
        <authorList>
            <person name="Gilroy R."/>
        </authorList>
    </citation>
    <scope>NUCLEOTIDE SEQUENCE</scope>
    <source>
        <strain evidence="1">CHK191-13928</strain>
    </source>
</reference>
<gene>
    <name evidence="1" type="ORF">H9735_07605</name>
</gene>
<sequence>MGKQSKPVRGCRTKKISATALFLSKIRAGSMKGLALGVKFIYATKQNFTERLYIIFSVLSNQTSAGCGNFDSGVTVQTLT</sequence>
<reference evidence="1" key="1">
    <citation type="journal article" date="2021" name="PeerJ">
        <title>Extensive microbial diversity within the chicken gut microbiome revealed by metagenomics and culture.</title>
        <authorList>
            <person name="Gilroy R."/>
            <person name="Ravi A."/>
            <person name="Getino M."/>
            <person name="Pursley I."/>
            <person name="Horton D.L."/>
            <person name="Alikhan N.F."/>
            <person name="Baker D."/>
            <person name="Gharbi K."/>
            <person name="Hall N."/>
            <person name="Watson M."/>
            <person name="Adriaenssens E.M."/>
            <person name="Foster-Nyarko E."/>
            <person name="Jarju S."/>
            <person name="Secka A."/>
            <person name="Antonio M."/>
            <person name="Oren A."/>
            <person name="Chaudhuri R.R."/>
            <person name="La Ragione R."/>
            <person name="Hildebrand F."/>
            <person name="Pallen M.J."/>
        </authorList>
    </citation>
    <scope>NUCLEOTIDE SEQUENCE</scope>
    <source>
        <strain evidence="1">CHK191-13928</strain>
    </source>
</reference>
<proteinExistence type="predicted"/>
<organism evidence="1 2">
    <name type="scientific">Candidatus Anaerostipes excrementavium</name>
    <dbReference type="NCBI Taxonomy" id="2838463"/>
    <lineage>
        <taxon>Bacteria</taxon>
        <taxon>Bacillati</taxon>
        <taxon>Bacillota</taxon>
        <taxon>Clostridia</taxon>
        <taxon>Lachnospirales</taxon>
        <taxon>Lachnospiraceae</taxon>
        <taxon>Anaerostipes</taxon>
    </lineage>
</organism>
<evidence type="ECO:0000313" key="1">
    <source>
        <dbReference type="EMBL" id="HIX67962.1"/>
    </source>
</evidence>